<dbReference type="InterPro" id="IPR011010">
    <property type="entry name" value="DNA_brk_join_enz"/>
</dbReference>
<proteinExistence type="inferred from homology"/>
<accession>L0DCE1</accession>
<evidence type="ECO:0000256" key="2">
    <source>
        <dbReference type="ARBA" id="ARBA00023125"/>
    </source>
</evidence>
<dbReference type="GO" id="GO:0006310">
    <property type="term" value="P:DNA recombination"/>
    <property type="evidence" value="ECO:0007669"/>
    <property type="project" value="UniProtKB-KW"/>
</dbReference>
<organism evidence="5 6">
    <name type="scientific">Singulisphaera acidiphila (strain ATCC BAA-1392 / DSM 18658 / VKM B-2454 / MOB10)</name>
    <dbReference type="NCBI Taxonomy" id="886293"/>
    <lineage>
        <taxon>Bacteria</taxon>
        <taxon>Pseudomonadati</taxon>
        <taxon>Planctomycetota</taxon>
        <taxon>Planctomycetia</taxon>
        <taxon>Isosphaerales</taxon>
        <taxon>Isosphaeraceae</taxon>
        <taxon>Singulisphaera</taxon>
    </lineage>
</organism>
<dbReference type="KEGG" id="saci:Sinac_2177"/>
<protein>
    <submittedName>
        <fullName evidence="5">Site-specific recombinase XerD</fullName>
    </submittedName>
</protein>
<keyword evidence="3" id="KW-0233">DNA recombination</keyword>
<dbReference type="InterPro" id="IPR050090">
    <property type="entry name" value="Tyrosine_recombinase_XerCD"/>
</dbReference>
<evidence type="ECO:0000256" key="3">
    <source>
        <dbReference type="ARBA" id="ARBA00023172"/>
    </source>
</evidence>
<comment type="similarity">
    <text evidence="1">Belongs to the 'phage' integrase family.</text>
</comment>
<dbReference type="InterPro" id="IPR002104">
    <property type="entry name" value="Integrase_catalytic"/>
</dbReference>
<dbReference type="STRING" id="886293.Sinac_2177"/>
<dbReference type="GO" id="GO:0003677">
    <property type="term" value="F:DNA binding"/>
    <property type="evidence" value="ECO:0007669"/>
    <property type="project" value="UniProtKB-KW"/>
</dbReference>
<dbReference type="RefSeq" id="WP_015245666.1">
    <property type="nucleotide sequence ID" value="NC_019892.1"/>
</dbReference>
<gene>
    <name evidence="5" type="ordered locus">Sinac_2177</name>
</gene>
<dbReference type="InterPro" id="IPR013762">
    <property type="entry name" value="Integrase-like_cat_sf"/>
</dbReference>
<dbReference type="SUPFAM" id="SSF56349">
    <property type="entry name" value="DNA breaking-rejoining enzymes"/>
    <property type="match status" value="1"/>
</dbReference>
<dbReference type="GO" id="GO:0015074">
    <property type="term" value="P:DNA integration"/>
    <property type="evidence" value="ECO:0007669"/>
    <property type="project" value="InterPro"/>
</dbReference>
<dbReference type="HOGENOM" id="CLU_027562_10_0_0"/>
<dbReference type="eggNOG" id="COG0582">
    <property type="taxonomic scope" value="Bacteria"/>
</dbReference>
<dbReference type="PANTHER" id="PTHR30349">
    <property type="entry name" value="PHAGE INTEGRASE-RELATED"/>
    <property type="match status" value="1"/>
</dbReference>
<dbReference type="PROSITE" id="PS51898">
    <property type="entry name" value="TYR_RECOMBINASE"/>
    <property type="match status" value="1"/>
</dbReference>
<feature type="domain" description="Tyr recombinase" evidence="4">
    <location>
        <begin position="102"/>
        <end position="304"/>
    </location>
</feature>
<name>L0DCE1_SINAD</name>
<dbReference type="PANTHER" id="PTHR30349:SF41">
    <property type="entry name" value="INTEGRASE_RECOMBINASE PROTEIN MJ0367-RELATED"/>
    <property type="match status" value="1"/>
</dbReference>
<dbReference type="EMBL" id="CP003364">
    <property type="protein sequence ID" value="AGA26503.1"/>
    <property type="molecule type" value="Genomic_DNA"/>
</dbReference>
<dbReference type="AlphaFoldDB" id="L0DCE1"/>
<dbReference type="Proteomes" id="UP000010798">
    <property type="component" value="Chromosome"/>
</dbReference>
<keyword evidence="2" id="KW-0238">DNA-binding</keyword>
<reference evidence="5 6" key="1">
    <citation type="submission" date="2012-02" db="EMBL/GenBank/DDBJ databases">
        <title>Complete sequence of chromosome of Singulisphaera acidiphila DSM 18658.</title>
        <authorList>
            <consortium name="US DOE Joint Genome Institute (JGI-PGF)"/>
            <person name="Lucas S."/>
            <person name="Copeland A."/>
            <person name="Lapidus A."/>
            <person name="Glavina del Rio T."/>
            <person name="Dalin E."/>
            <person name="Tice H."/>
            <person name="Bruce D."/>
            <person name="Goodwin L."/>
            <person name="Pitluck S."/>
            <person name="Peters L."/>
            <person name="Ovchinnikova G."/>
            <person name="Chertkov O."/>
            <person name="Kyrpides N."/>
            <person name="Mavromatis K."/>
            <person name="Ivanova N."/>
            <person name="Brettin T."/>
            <person name="Detter J.C."/>
            <person name="Han C."/>
            <person name="Larimer F."/>
            <person name="Land M."/>
            <person name="Hauser L."/>
            <person name="Markowitz V."/>
            <person name="Cheng J.-F."/>
            <person name="Hugenholtz P."/>
            <person name="Woyke T."/>
            <person name="Wu D."/>
            <person name="Tindall B."/>
            <person name="Pomrenke H."/>
            <person name="Brambilla E."/>
            <person name="Klenk H.-P."/>
            <person name="Eisen J.A."/>
        </authorList>
    </citation>
    <scope>NUCLEOTIDE SEQUENCE [LARGE SCALE GENOMIC DNA]</scope>
    <source>
        <strain evidence="6">ATCC BAA-1392 / DSM 18658 / VKM B-2454 / MOB10</strain>
    </source>
</reference>
<dbReference type="Pfam" id="PF00589">
    <property type="entry name" value="Phage_integrase"/>
    <property type="match status" value="1"/>
</dbReference>
<evidence type="ECO:0000256" key="1">
    <source>
        <dbReference type="ARBA" id="ARBA00008857"/>
    </source>
</evidence>
<dbReference type="Gene3D" id="1.10.443.10">
    <property type="entry name" value="Intergrase catalytic core"/>
    <property type="match status" value="1"/>
</dbReference>
<evidence type="ECO:0000313" key="6">
    <source>
        <dbReference type="Proteomes" id="UP000010798"/>
    </source>
</evidence>
<sequence>MSAPTMAERVEEYLTYRRALGYQVRTEGELLRSFARYADESGHHGPVTTELALRWARLPERAARLYQARRLEIVRTLTRYLAPREPGTEIPARGLLGPAHARRPAFLYSEAQIAALVEAARSLAPSAGLRPLTYATLIGLLACTGLRIGEALALGAGDIDFDAGVVTVRQTKFHKTRLVPLHATSVRPLRDYAQARGRLQRGPAGTAFFISENGCTLPYTTVRQTFHRLLQKAMPGAAPVGRVRPRLHDLRHTFVCRRLLEWYGDGTPIERAIDQLSAYLGHVKVTDTYWYLTGVPELLALACQRFERFADPKEMTHDPQL</sequence>
<keyword evidence="6" id="KW-1185">Reference proteome</keyword>
<evidence type="ECO:0000259" key="4">
    <source>
        <dbReference type="PROSITE" id="PS51898"/>
    </source>
</evidence>
<evidence type="ECO:0000313" key="5">
    <source>
        <dbReference type="EMBL" id="AGA26503.1"/>
    </source>
</evidence>